<accession>A0AAV4QCF8</accession>
<evidence type="ECO:0000256" key="1">
    <source>
        <dbReference type="SAM" id="MobiDB-lite"/>
    </source>
</evidence>
<name>A0AAV4QCF8_CAEEX</name>
<reference evidence="2 3" key="1">
    <citation type="submission" date="2021-06" db="EMBL/GenBank/DDBJ databases">
        <title>Caerostris extrusa draft genome.</title>
        <authorList>
            <person name="Kono N."/>
            <person name="Arakawa K."/>
        </authorList>
    </citation>
    <scope>NUCLEOTIDE SEQUENCE [LARGE SCALE GENOMIC DNA]</scope>
</reference>
<feature type="region of interest" description="Disordered" evidence="1">
    <location>
        <begin position="54"/>
        <end position="79"/>
    </location>
</feature>
<keyword evidence="3" id="KW-1185">Reference proteome</keyword>
<evidence type="ECO:0000313" key="3">
    <source>
        <dbReference type="Proteomes" id="UP001054945"/>
    </source>
</evidence>
<dbReference type="Proteomes" id="UP001054945">
    <property type="component" value="Unassembled WGS sequence"/>
</dbReference>
<protein>
    <submittedName>
        <fullName evidence="2">Uncharacterized protein</fullName>
    </submittedName>
</protein>
<proteinExistence type="predicted"/>
<comment type="caution">
    <text evidence="2">The sequence shown here is derived from an EMBL/GenBank/DDBJ whole genome shotgun (WGS) entry which is preliminary data.</text>
</comment>
<organism evidence="2 3">
    <name type="scientific">Caerostris extrusa</name>
    <name type="common">Bark spider</name>
    <name type="synonym">Caerostris bankana</name>
    <dbReference type="NCBI Taxonomy" id="172846"/>
    <lineage>
        <taxon>Eukaryota</taxon>
        <taxon>Metazoa</taxon>
        <taxon>Ecdysozoa</taxon>
        <taxon>Arthropoda</taxon>
        <taxon>Chelicerata</taxon>
        <taxon>Arachnida</taxon>
        <taxon>Araneae</taxon>
        <taxon>Araneomorphae</taxon>
        <taxon>Entelegynae</taxon>
        <taxon>Araneoidea</taxon>
        <taxon>Araneidae</taxon>
        <taxon>Caerostris</taxon>
    </lineage>
</organism>
<dbReference type="EMBL" id="BPLR01005895">
    <property type="protein sequence ID" value="GIY05912.1"/>
    <property type="molecule type" value="Genomic_DNA"/>
</dbReference>
<gene>
    <name evidence="2" type="ORF">CEXT_199741</name>
</gene>
<dbReference type="AlphaFoldDB" id="A0AAV4QCF8"/>
<evidence type="ECO:0000313" key="2">
    <source>
        <dbReference type="EMBL" id="GIY05912.1"/>
    </source>
</evidence>
<sequence length="79" mass="8361">MCASLECASTLCNDTITKYASSLIALFSSSSSGGRVGRSPDSERLICTNKQVVSSHDPSCRNEGSSFSQLSQRAVVQRG</sequence>